<accession>A0ABV3SK57</accession>
<dbReference type="InterPro" id="IPR051262">
    <property type="entry name" value="SMP-30/CGR1_Lactonase"/>
</dbReference>
<dbReference type="InterPro" id="IPR011042">
    <property type="entry name" value="6-blade_b-propeller_TolB-like"/>
</dbReference>
<feature type="chain" id="PRO_5046043561" evidence="1">
    <location>
        <begin position="23"/>
        <end position="298"/>
    </location>
</feature>
<sequence length="298" mass="31222">MRNWSMAVAVAVVIGAAQGAAAADIKVINEKAAFPEGPASIDGKLHYVEYGGNTILVWDGQTNKELWKSEGCGPSAVLPLGDGDLVVTCYDNGTIARVSRDGKTVATYDKDDAGNALLGPNDLTSDGKDGAWFTASGPWESAPIVGKIYHLSADGTIRMAADDLHYANGIAMSPDGNRLYVNESEAGRVISFAVGEDGSLSDRRLFVRVGAVDEASGASAYPDGIKIGPDGNFWIGQYSSGRIVVVDAEGAFVKAIDVPSPTAPNLAFAPDGKAIFVMSVDDTSNAPYWGKVYEVPLQ</sequence>
<reference evidence="3 4" key="1">
    <citation type="submission" date="2024-05" db="EMBL/GenBank/DDBJ databases">
        <authorList>
            <person name="Jiang F."/>
        </authorList>
    </citation>
    <scope>NUCLEOTIDE SEQUENCE [LARGE SCALE GENOMIC DNA]</scope>
    <source>
        <strain evidence="3 4">LZ166</strain>
    </source>
</reference>
<dbReference type="PANTHER" id="PTHR47572:SF5">
    <property type="entry name" value="BLR2277 PROTEIN"/>
    <property type="match status" value="1"/>
</dbReference>
<evidence type="ECO:0000259" key="2">
    <source>
        <dbReference type="Pfam" id="PF08450"/>
    </source>
</evidence>
<keyword evidence="4" id="KW-1185">Reference proteome</keyword>
<organism evidence="3 4">
    <name type="scientific">Aquibium pacificus</name>
    <dbReference type="NCBI Taxonomy" id="3153579"/>
    <lineage>
        <taxon>Bacteria</taxon>
        <taxon>Pseudomonadati</taxon>
        <taxon>Pseudomonadota</taxon>
        <taxon>Alphaproteobacteria</taxon>
        <taxon>Hyphomicrobiales</taxon>
        <taxon>Phyllobacteriaceae</taxon>
        <taxon>Aquibium</taxon>
    </lineage>
</organism>
<dbReference type="InterPro" id="IPR013658">
    <property type="entry name" value="SGL"/>
</dbReference>
<keyword evidence="1" id="KW-0732">Signal</keyword>
<dbReference type="SUPFAM" id="SSF63829">
    <property type="entry name" value="Calcium-dependent phosphotriesterase"/>
    <property type="match status" value="1"/>
</dbReference>
<name>A0ABV3SK57_9HYPH</name>
<evidence type="ECO:0000313" key="3">
    <source>
        <dbReference type="EMBL" id="MEX0406643.1"/>
    </source>
</evidence>
<evidence type="ECO:0000256" key="1">
    <source>
        <dbReference type="SAM" id="SignalP"/>
    </source>
</evidence>
<dbReference type="EMBL" id="JBDPGJ010000003">
    <property type="protein sequence ID" value="MEX0406643.1"/>
    <property type="molecule type" value="Genomic_DNA"/>
</dbReference>
<dbReference type="Proteomes" id="UP001556692">
    <property type="component" value="Unassembled WGS sequence"/>
</dbReference>
<evidence type="ECO:0000313" key="4">
    <source>
        <dbReference type="Proteomes" id="UP001556692"/>
    </source>
</evidence>
<dbReference type="Pfam" id="PF08450">
    <property type="entry name" value="SGL"/>
    <property type="match status" value="1"/>
</dbReference>
<dbReference type="RefSeq" id="WP_367954536.1">
    <property type="nucleotide sequence ID" value="NZ_JBDPGJ010000003.1"/>
</dbReference>
<dbReference type="Gene3D" id="2.120.10.30">
    <property type="entry name" value="TolB, C-terminal domain"/>
    <property type="match status" value="1"/>
</dbReference>
<gene>
    <name evidence="3" type="ORF">ABGN05_13275</name>
</gene>
<protein>
    <submittedName>
        <fullName evidence="3">SMP-30/gluconolactonase/LRE family protein</fullName>
    </submittedName>
</protein>
<feature type="domain" description="SMP-30/Gluconolactonase/LRE-like region" evidence="2">
    <location>
        <begin position="34"/>
        <end position="279"/>
    </location>
</feature>
<comment type="caution">
    <text evidence="3">The sequence shown here is derived from an EMBL/GenBank/DDBJ whole genome shotgun (WGS) entry which is preliminary data.</text>
</comment>
<proteinExistence type="predicted"/>
<dbReference type="PANTHER" id="PTHR47572">
    <property type="entry name" value="LIPOPROTEIN-RELATED"/>
    <property type="match status" value="1"/>
</dbReference>
<feature type="signal peptide" evidence="1">
    <location>
        <begin position="1"/>
        <end position="22"/>
    </location>
</feature>